<evidence type="ECO:0000256" key="2">
    <source>
        <dbReference type="ARBA" id="ARBA00023002"/>
    </source>
</evidence>
<dbReference type="Gene3D" id="3.40.50.720">
    <property type="entry name" value="NAD(P)-binding Rossmann-like Domain"/>
    <property type="match status" value="2"/>
</dbReference>
<dbReference type="InterPro" id="IPR006140">
    <property type="entry name" value="D-isomer_DH_NAD-bd"/>
</dbReference>
<evidence type="ECO:0000256" key="1">
    <source>
        <dbReference type="ARBA" id="ARBA00005854"/>
    </source>
</evidence>
<dbReference type="InterPro" id="IPR006139">
    <property type="entry name" value="D-isomer_2_OHA_DH_cat_dom"/>
</dbReference>
<feature type="domain" description="D-isomer specific 2-hydroxyacid dehydrogenase catalytic" evidence="5">
    <location>
        <begin position="29"/>
        <end position="309"/>
    </location>
</feature>
<organism evidence="7 8">
    <name type="scientific">Nocardiopsis exhalans</name>
    <dbReference type="NCBI Taxonomy" id="163604"/>
    <lineage>
        <taxon>Bacteria</taxon>
        <taxon>Bacillati</taxon>
        <taxon>Actinomycetota</taxon>
        <taxon>Actinomycetes</taxon>
        <taxon>Streptosporangiales</taxon>
        <taxon>Nocardiopsidaceae</taxon>
        <taxon>Nocardiopsis</taxon>
    </lineage>
</organism>
<evidence type="ECO:0000313" key="8">
    <source>
        <dbReference type="Proteomes" id="UP001055940"/>
    </source>
</evidence>
<dbReference type="Pfam" id="PF00389">
    <property type="entry name" value="2-Hacid_dh"/>
    <property type="match status" value="1"/>
</dbReference>
<dbReference type="PANTHER" id="PTHR42789">
    <property type="entry name" value="D-ISOMER SPECIFIC 2-HYDROXYACID DEHYDROGENASE FAMILY PROTEIN (AFU_ORTHOLOGUE AFUA_6G10090)"/>
    <property type="match status" value="1"/>
</dbReference>
<evidence type="ECO:0000313" key="7">
    <source>
        <dbReference type="EMBL" id="USY20661.1"/>
    </source>
</evidence>
<sequence>MTIRVVILDDYQGVSASLAPWENSALDLELRVYREPVRDEDQLVEWLGGCDAVVLMRERTPLPRRVVERLPGLRLVVTTGMKNSAIEPGLGVTVCGTESSSAPPAELTWALITALRRNLLTEDRAVREGRWQSTLGGDLEGAALGLVGLGKIGARVAAVGQAFGMRVLAWSRNLDPARAADLGVEAVSKDELLAGSDIVSLHLRLSDRSRHVIGTAELAKMKPGALLVNTARSGLVDTEALLKALREGGLGGAGLDVFDTEPLPAGDPLLSAPNTVLAPHLGYVTRENYRTYFTQALEDVEGFFAGAPVRVVEEATRA</sequence>
<name>A0ABY5DAA2_9ACTN</name>
<proteinExistence type="inferred from homology"/>
<dbReference type="RefSeq" id="WP_254419697.1">
    <property type="nucleotide sequence ID" value="NZ_BAAAJB010000017.1"/>
</dbReference>
<keyword evidence="3" id="KW-0520">NAD</keyword>
<reference evidence="7" key="1">
    <citation type="submission" date="2022-06" db="EMBL/GenBank/DDBJ databases">
        <authorList>
            <person name="Ping M."/>
        </authorList>
    </citation>
    <scope>NUCLEOTIDE SEQUENCE</scope>
    <source>
        <strain evidence="7">JCM11759T</strain>
    </source>
</reference>
<keyword evidence="8" id="KW-1185">Reference proteome</keyword>
<evidence type="ECO:0000259" key="6">
    <source>
        <dbReference type="Pfam" id="PF02826"/>
    </source>
</evidence>
<dbReference type="Proteomes" id="UP001055940">
    <property type="component" value="Chromosome"/>
</dbReference>
<dbReference type="SUPFAM" id="SSF52283">
    <property type="entry name" value="Formate/glycerate dehydrogenase catalytic domain-like"/>
    <property type="match status" value="1"/>
</dbReference>
<comment type="similarity">
    <text evidence="1 4">Belongs to the D-isomer specific 2-hydroxyacid dehydrogenase family.</text>
</comment>
<feature type="domain" description="D-isomer specific 2-hydroxyacid dehydrogenase NAD-binding" evidence="6">
    <location>
        <begin position="110"/>
        <end position="282"/>
    </location>
</feature>
<accession>A0ABY5DAA2</accession>
<gene>
    <name evidence="7" type="ORF">NE857_03120</name>
</gene>
<dbReference type="Pfam" id="PF02826">
    <property type="entry name" value="2-Hacid_dh_C"/>
    <property type="match status" value="1"/>
</dbReference>
<protein>
    <submittedName>
        <fullName evidence="7">D-2-hydroxyacid dehydrogenase family protein</fullName>
    </submittedName>
</protein>
<evidence type="ECO:0000256" key="4">
    <source>
        <dbReference type="RuleBase" id="RU003719"/>
    </source>
</evidence>
<evidence type="ECO:0000259" key="5">
    <source>
        <dbReference type="Pfam" id="PF00389"/>
    </source>
</evidence>
<keyword evidence="2 4" id="KW-0560">Oxidoreductase</keyword>
<evidence type="ECO:0000256" key="3">
    <source>
        <dbReference type="ARBA" id="ARBA00023027"/>
    </source>
</evidence>
<dbReference type="EMBL" id="CP099837">
    <property type="protein sequence ID" value="USY20661.1"/>
    <property type="molecule type" value="Genomic_DNA"/>
</dbReference>
<dbReference type="InterPro" id="IPR036291">
    <property type="entry name" value="NAD(P)-bd_dom_sf"/>
</dbReference>
<dbReference type="InterPro" id="IPR050857">
    <property type="entry name" value="D-2-hydroxyacid_DH"/>
</dbReference>
<dbReference type="CDD" id="cd12169">
    <property type="entry name" value="PGDH_like_1"/>
    <property type="match status" value="1"/>
</dbReference>
<dbReference type="SUPFAM" id="SSF51735">
    <property type="entry name" value="NAD(P)-binding Rossmann-fold domains"/>
    <property type="match status" value="1"/>
</dbReference>
<dbReference type="PANTHER" id="PTHR42789:SF1">
    <property type="entry name" value="D-ISOMER SPECIFIC 2-HYDROXYACID DEHYDROGENASE FAMILY PROTEIN (AFU_ORTHOLOGUE AFUA_6G10090)"/>
    <property type="match status" value="1"/>
</dbReference>